<evidence type="ECO:0000313" key="9">
    <source>
        <dbReference type="EMBL" id="CEA04363.1"/>
    </source>
</evidence>
<keyword evidence="4" id="KW-0410">Iron transport</keyword>
<feature type="chain" id="PRO_5007377830" evidence="7">
    <location>
        <begin position="27"/>
        <end position="320"/>
    </location>
</feature>
<keyword evidence="4" id="KW-0406">Ion transport</keyword>
<dbReference type="GO" id="GO:1901678">
    <property type="term" value="P:iron coordination entity transport"/>
    <property type="evidence" value="ECO:0007669"/>
    <property type="project" value="UniProtKB-ARBA"/>
</dbReference>
<keyword evidence="5 7" id="KW-0732">Signal</keyword>
<dbReference type="AlphaFoldDB" id="A0A078MAC9"/>
<dbReference type="OrthoDB" id="63946at2"/>
<keyword evidence="6" id="KW-0175">Coiled coil</keyword>
<feature type="domain" description="Fe/B12 periplasmic-binding" evidence="8">
    <location>
        <begin position="47"/>
        <end position="320"/>
    </location>
</feature>
<comment type="subcellular location">
    <subcellularLocation>
        <location evidence="1">Cell envelope</location>
    </subcellularLocation>
</comment>
<dbReference type="GO" id="GO:0030288">
    <property type="term" value="C:outer membrane-bounded periplasmic space"/>
    <property type="evidence" value="ECO:0007669"/>
    <property type="project" value="TreeGrafter"/>
</dbReference>
<name>A0A078MAC9_9PSED</name>
<dbReference type="SUPFAM" id="SSF53807">
    <property type="entry name" value="Helical backbone' metal receptor"/>
    <property type="match status" value="1"/>
</dbReference>
<dbReference type="InterPro" id="IPR051313">
    <property type="entry name" value="Bact_iron-sidero_bind"/>
</dbReference>
<dbReference type="Pfam" id="PF01497">
    <property type="entry name" value="Peripla_BP_2"/>
    <property type="match status" value="1"/>
</dbReference>
<keyword evidence="4" id="KW-0408">Iron</keyword>
<dbReference type="PATRIC" id="fig|1461581.3.peg.1469"/>
<sequence>MRFLAFAALPLSLALSVLMTFSAAHAAYPLTIEQPQGSVPLEQVPTRVAVFDLAMLDTLAALGVEVAGVPAQVGPAHLQAFQDDRYARVGTLFEPDYAALKALQPDLIIIAGRSRAAYAQLAEVAPTLDLTLSPDAFVDGMRANLQQLGTIFEKQQEAQQLEAELQQALHDVQQKTRGLSSVTLFTINGRVMTHAPGERFGMLYELLGTQSTAEAGEAAPRGQARPEAGSAQALKLQQAQRTRLDQALAQQPDWLVVLDRGAATGGEGQAAETLGQDAAIAATQAWQQGKVYYLDPAAWYTATGGYQSVMKTLQEFGGKL</sequence>
<dbReference type="InterPro" id="IPR002491">
    <property type="entry name" value="ABC_transptr_periplasmic_BD"/>
</dbReference>
<evidence type="ECO:0000259" key="8">
    <source>
        <dbReference type="PROSITE" id="PS50983"/>
    </source>
</evidence>
<dbReference type="PANTHER" id="PTHR30532:SF28">
    <property type="entry name" value="PETROBACTIN-BINDING PROTEIN YCLQ"/>
    <property type="match status" value="1"/>
</dbReference>
<reference evidence="9" key="1">
    <citation type="submission" date="2014-07" db="EMBL/GenBank/DDBJ databases">
        <authorList>
            <person name="Urmite Genomes Urmite Genomes"/>
        </authorList>
    </citation>
    <scope>NUCLEOTIDE SEQUENCE</scope>
    <source>
        <strain evidence="9">12M76_air</strain>
    </source>
</reference>
<dbReference type="InterPro" id="IPR033870">
    <property type="entry name" value="FatB"/>
</dbReference>
<keyword evidence="3" id="KW-0813">Transport</keyword>
<evidence type="ECO:0000256" key="1">
    <source>
        <dbReference type="ARBA" id="ARBA00004196"/>
    </source>
</evidence>
<evidence type="ECO:0000256" key="2">
    <source>
        <dbReference type="ARBA" id="ARBA00008814"/>
    </source>
</evidence>
<dbReference type="PANTHER" id="PTHR30532">
    <property type="entry name" value="IRON III DICITRATE-BINDING PERIPLASMIC PROTEIN"/>
    <property type="match status" value="1"/>
</dbReference>
<evidence type="ECO:0000256" key="4">
    <source>
        <dbReference type="ARBA" id="ARBA00022496"/>
    </source>
</evidence>
<feature type="coiled-coil region" evidence="6">
    <location>
        <begin position="151"/>
        <end position="178"/>
    </location>
</feature>
<gene>
    <name evidence="9" type="ORF">BN1049_01492</name>
</gene>
<dbReference type="PROSITE" id="PS50983">
    <property type="entry name" value="FE_B12_PBP"/>
    <property type="match status" value="1"/>
</dbReference>
<dbReference type="Gene3D" id="3.40.50.1980">
    <property type="entry name" value="Nitrogenase molybdenum iron protein domain"/>
    <property type="match status" value="2"/>
</dbReference>
<evidence type="ECO:0000256" key="3">
    <source>
        <dbReference type="ARBA" id="ARBA00022448"/>
    </source>
</evidence>
<organism evidence="9">
    <name type="scientific">Pseudomonas saudimassiliensis</name>
    <dbReference type="NCBI Taxonomy" id="1461581"/>
    <lineage>
        <taxon>Bacteria</taxon>
        <taxon>Pseudomonadati</taxon>
        <taxon>Pseudomonadota</taxon>
        <taxon>Gammaproteobacteria</taxon>
        <taxon>Pseudomonadales</taxon>
        <taxon>Pseudomonadaceae</taxon>
        <taxon>Pseudomonas</taxon>
    </lineage>
</organism>
<dbReference type="RefSeq" id="WP_052508732.1">
    <property type="nucleotide sequence ID" value="NZ_LK391969.1"/>
</dbReference>
<evidence type="ECO:0000256" key="7">
    <source>
        <dbReference type="SAM" id="SignalP"/>
    </source>
</evidence>
<feature type="signal peptide" evidence="7">
    <location>
        <begin position="1"/>
        <end position="26"/>
    </location>
</feature>
<evidence type="ECO:0000256" key="6">
    <source>
        <dbReference type="SAM" id="Coils"/>
    </source>
</evidence>
<dbReference type="EMBL" id="LK391969">
    <property type="protein sequence ID" value="CEF26559.1"/>
    <property type="molecule type" value="Genomic_DNA"/>
</dbReference>
<dbReference type="CDD" id="cd01140">
    <property type="entry name" value="FatB"/>
    <property type="match status" value="1"/>
</dbReference>
<protein>
    <submittedName>
        <fullName evidence="9">Iron compound ABC transporter substrate-binding protein</fullName>
    </submittedName>
</protein>
<comment type="similarity">
    <text evidence="2">Belongs to the bacterial solute-binding protein 8 family.</text>
</comment>
<accession>A0A078MAC9</accession>
<dbReference type="EMBL" id="LM997413">
    <property type="protein sequence ID" value="CEA04363.1"/>
    <property type="molecule type" value="Genomic_DNA"/>
</dbReference>
<proteinExistence type="inferred from homology"/>
<evidence type="ECO:0000256" key="5">
    <source>
        <dbReference type="ARBA" id="ARBA00022729"/>
    </source>
</evidence>